<dbReference type="GO" id="GO:0005634">
    <property type="term" value="C:nucleus"/>
    <property type="evidence" value="ECO:0007669"/>
    <property type="project" value="UniProtKB-SubCell"/>
</dbReference>
<dbReference type="OrthoDB" id="7344096at2759"/>
<evidence type="ECO:0000256" key="2">
    <source>
        <dbReference type="ARBA" id="ARBA00004496"/>
    </source>
</evidence>
<evidence type="ECO:0000256" key="1">
    <source>
        <dbReference type="ARBA" id="ARBA00004123"/>
    </source>
</evidence>
<dbReference type="InterPro" id="IPR044159">
    <property type="entry name" value="IQM"/>
</dbReference>
<evidence type="ECO:0000256" key="4">
    <source>
        <dbReference type="ARBA" id="ARBA00023242"/>
    </source>
</evidence>
<keyword evidence="3" id="KW-0963">Cytoplasm</keyword>
<comment type="subcellular location">
    <subcellularLocation>
        <location evidence="2">Cytoplasm</location>
    </subcellularLocation>
    <subcellularLocation>
        <location evidence="1">Nucleus</location>
    </subcellularLocation>
</comment>
<evidence type="ECO:0000313" key="6">
    <source>
        <dbReference type="Proteomes" id="UP000594638"/>
    </source>
</evidence>
<keyword evidence="6" id="KW-1185">Reference proteome</keyword>
<gene>
    <name evidence="5" type="ORF">OLEA9_A103889</name>
</gene>
<reference evidence="5 6" key="1">
    <citation type="submission" date="2019-12" db="EMBL/GenBank/DDBJ databases">
        <authorList>
            <person name="Alioto T."/>
            <person name="Alioto T."/>
            <person name="Gomez Garrido J."/>
        </authorList>
    </citation>
    <scope>NUCLEOTIDE SEQUENCE [LARGE SCALE GENOMIC DNA]</scope>
</reference>
<dbReference type="Gramene" id="OE9A103889T3">
    <property type="protein sequence ID" value="OE9A103889C3"/>
    <property type="gene ID" value="OE9A103889"/>
</dbReference>
<evidence type="ECO:0000256" key="3">
    <source>
        <dbReference type="ARBA" id="ARBA00022490"/>
    </source>
</evidence>
<comment type="caution">
    <text evidence="5">The sequence shown here is derived from an EMBL/GenBank/DDBJ whole genome shotgun (WGS) entry which is preliminary data.</text>
</comment>
<sequence length="432" mass="49824">MQDPFLRPPATLFSLSLKLTESTPGSLTILMEVDSTQALTPFDLNTPVSYTSTNHSELRSHEMSDEVKMTVNGQEPDASLSAGAPASFPTRCPLSAAMRLQKVYRSYRTRRMLADSAVVAEELWWQAIDYARLNYSTVSFFNFLKPETAASRWNRVSLNASKVGKGLSKDTKAQKLAFQHWIEAIDPRHRYGHSLHLYYEEWCKTNAGQPFFYWLDLGDGKEVDLKECPRSKLRQQCIKYLGPQERELYEYVVVHGKILHKQTGIPLDTNNGSLGLKWIFVMSTSKRLYTGEKKKGYFHHSSFLSGGTTLAAGRLVVEDGVLKLTADIISQLMIALIASYHFWRKMESTWMKLRYERQMMITRVMKVENLLKVGLQLMFHHSQIPFNLIFPMKRKKSLLRKHQKLLRQKLKSSTRERSLVVFRALKQMSQRE</sequence>
<protein>
    <submittedName>
        <fullName evidence="5">IQ domain-containing IQM3-like</fullName>
    </submittedName>
</protein>
<organism evidence="5 6">
    <name type="scientific">Olea europaea subsp. europaea</name>
    <dbReference type="NCBI Taxonomy" id="158383"/>
    <lineage>
        <taxon>Eukaryota</taxon>
        <taxon>Viridiplantae</taxon>
        <taxon>Streptophyta</taxon>
        <taxon>Embryophyta</taxon>
        <taxon>Tracheophyta</taxon>
        <taxon>Spermatophyta</taxon>
        <taxon>Magnoliopsida</taxon>
        <taxon>eudicotyledons</taxon>
        <taxon>Gunneridae</taxon>
        <taxon>Pentapetalae</taxon>
        <taxon>asterids</taxon>
        <taxon>lamiids</taxon>
        <taxon>Lamiales</taxon>
        <taxon>Oleaceae</taxon>
        <taxon>Oleeae</taxon>
        <taxon>Olea</taxon>
    </lineage>
</organism>
<dbReference type="EMBL" id="CACTIH010009160">
    <property type="protein sequence ID" value="CAA3026424.1"/>
    <property type="molecule type" value="Genomic_DNA"/>
</dbReference>
<accession>A0A8S0V5Q4</accession>
<proteinExistence type="predicted"/>
<dbReference type="PANTHER" id="PTHR31250">
    <property type="entry name" value="IQ DOMAIN-CONTAINING PROTEIN IQM3"/>
    <property type="match status" value="1"/>
</dbReference>
<dbReference type="AlphaFoldDB" id="A0A8S0V5Q4"/>
<dbReference type="PANTHER" id="PTHR31250:SF10">
    <property type="entry name" value="IQ DOMAIN-CONTAINING PROTEIN IQM3"/>
    <property type="match status" value="1"/>
</dbReference>
<dbReference type="GO" id="GO:0005737">
    <property type="term" value="C:cytoplasm"/>
    <property type="evidence" value="ECO:0007669"/>
    <property type="project" value="UniProtKB-SubCell"/>
</dbReference>
<dbReference type="Proteomes" id="UP000594638">
    <property type="component" value="Unassembled WGS sequence"/>
</dbReference>
<name>A0A8S0V5Q4_OLEEU</name>
<keyword evidence="4" id="KW-0539">Nucleus</keyword>
<evidence type="ECO:0000313" key="5">
    <source>
        <dbReference type="EMBL" id="CAA3026424.1"/>
    </source>
</evidence>
<dbReference type="PROSITE" id="PS50096">
    <property type="entry name" value="IQ"/>
    <property type="match status" value="1"/>
</dbReference>